<dbReference type="NCBIfam" id="TIGR00262">
    <property type="entry name" value="trpA"/>
    <property type="match status" value="1"/>
</dbReference>
<dbReference type="EC" id="4.2.1.20" evidence="3"/>
<evidence type="ECO:0000256" key="2">
    <source>
        <dbReference type="ARBA" id="ARBA00011270"/>
    </source>
</evidence>
<comment type="catalytic activity">
    <reaction evidence="8">
        <text>(1S,2R)-1-C-(indol-3-yl)glycerol 3-phosphate + L-serine = D-glyceraldehyde 3-phosphate + L-tryptophan + H2O</text>
        <dbReference type="Rhea" id="RHEA:10532"/>
        <dbReference type="ChEBI" id="CHEBI:15377"/>
        <dbReference type="ChEBI" id="CHEBI:33384"/>
        <dbReference type="ChEBI" id="CHEBI:57912"/>
        <dbReference type="ChEBI" id="CHEBI:58866"/>
        <dbReference type="ChEBI" id="CHEBI:59776"/>
        <dbReference type="EC" id="4.2.1.20"/>
    </reaction>
</comment>
<dbReference type="Pfam" id="PF00290">
    <property type="entry name" value="Trp_syntA"/>
    <property type="match status" value="1"/>
</dbReference>
<dbReference type="GO" id="GO:0005829">
    <property type="term" value="C:cytosol"/>
    <property type="evidence" value="ECO:0007669"/>
    <property type="project" value="TreeGrafter"/>
</dbReference>
<dbReference type="PANTHER" id="PTHR43406:SF1">
    <property type="entry name" value="TRYPTOPHAN SYNTHASE ALPHA CHAIN, CHLOROPLASTIC"/>
    <property type="match status" value="1"/>
</dbReference>
<proteinExistence type="predicted"/>
<evidence type="ECO:0000256" key="6">
    <source>
        <dbReference type="ARBA" id="ARBA00023141"/>
    </source>
</evidence>
<dbReference type="PROSITE" id="PS00167">
    <property type="entry name" value="TRP_SYNTHASE_ALPHA"/>
    <property type="match status" value="1"/>
</dbReference>
<keyword evidence="7" id="KW-0456">Lyase</keyword>
<protein>
    <recommendedName>
        <fullName evidence="3">tryptophan synthase</fullName>
        <ecNumber evidence="3">4.2.1.20</ecNumber>
    </recommendedName>
</protein>
<accession>A0A382M7A5</accession>
<organism evidence="9">
    <name type="scientific">marine metagenome</name>
    <dbReference type="NCBI Taxonomy" id="408172"/>
    <lineage>
        <taxon>unclassified sequences</taxon>
        <taxon>metagenomes</taxon>
        <taxon>ecological metagenomes</taxon>
    </lineage>
</organism>
<keyword evidence="5" id="KW-0822">Tryptophan biosynthesis</keyword>
<dbReference type="GO" id="GO:0004834">
    <property type="term" value="F:tryptophan synthase activity"/>
    <property type="evidence" value="ECO:0007669"/>
    <property type="project" value="UniProtKB-EC"/>
</dbReference>
<gene>
    <name evidence="9" type="ORF">METZ01_LOCUS296421</name>
</gene>
<dbReference type="PANTHER" id="PTHR43406">
    <property type="entry name" value="TRYPTOPHAN SYNTHASE, ALPHA CHAIN"/>
    <property type="match status" value="1"/>
</dbReference>
<evidence type="ECO:0000256" key="7">
    <source>
        <dbReference type="ARBA" id="ARBA00023239"/>
    </source>
</evidence>
<dbReference type="Gene3D" id="3.20.20.70">
    <property type="entry name" value="Aldolase class I"/>
    <property type="match status" value="1"/>
</dbReference>
<dbReference type="InterPro" id="IPR018204">
    <property type="entry name" value="Trp_synthase_alpha_AS"/>
</dbReference>
<dbReference type="InterPro" id="IPR011060">
    <property type="entry name" value="RibuloseP-bd_barrel"/>
</dbReference>
<evidence type="ECO:0000256" key="3">
    <source>
        <dbReference type="ARBA" id="ARBA00012043"/>
    </source>
</evidence>
<evidence type="ECO:0000256" key="4">
    <source>
        <dbReference type="ARBA" id="ARBA00022605"/>
    </source>
</evidence>
<feature type="non-terminal residue" evidence="9">
    <location>
        <position position="124"/>
    </location>
</feature>
<dbReference type="EMBL" id="UINC01091081">
    <property type="protein sequence ID" value="SVC43567.1"/>
    <property type="molecule type" value="Genomic_DNA"/>
</dbReference>
<comment type="subunit">
    <text evidence="2">Tetramer of two alpha and two beta chains.</text>
</comment>
<sequence length="124" mass="14201">MSQQDLLKKKFEELKKKKKCGFITFVTAGDPDFDTSYKILEKLPSSGVDIIELGIPFSDPMADGPTIQKANGRAIKNKINLKKIFDMVKKFRKKDTITPLLLMGYYNPILRFGINNFIKKIKKN</sequence>
<name>A0A382M7A5_9ZZZZ</name>
<dbReference type="InterPro" id="IPR013785">
    <property type="entry name" value="Aldolase_TIM"/>
</dbReference>
<reference evidence="9" key="1">
    <citation type="submission" date="2018-05" db="EMBL/GenBank/DDBJ databases">
        <authorList>
            <person name="Lanie J.A."/>
            <person name="Ng W.-L."/>
            <person name="Kazmierczak K.M."/>
            <person name="Andrzejewski T.M."/>
            <person name="Davidsen T.M."/>
            <person name="Wayne K.J."/>
            <person name="Tettelin H."/>
            <person name="Glass J.I."/>
            <person name="Rusch D."/>
            <person name="Podicherti R."/>
            <person name="Tsui H.-C.T."/>
            <person name="Winkler M.E."/>
        </authorList>
    </citation>
    <scope>NUCLEOTIDE SEQUENCE</scope>
</reference>
<dbReference type="UniPathway" id="UPA00035">
    <property type="reaction ID" value="UER00044"/>
</dbReference>
<keyword evidence="6" id="KW-0057">Aromatic amino acid biosynthesis</keyword>
<keyword evidence="4" id="KW-0028">Amino-acid biosynthesis</keyword>
<evidence type="ECO:0000256" key="5">
    <source>
        <dbReference type="ARBA" id="ARBA00022822"/>
    </source>
</evidence>
<evidence type="ECO:0000313" key="9">
    <source>
        <dbReference type="EMBL" id="SVC43567.1"/>
    </source>
</evidence>
<dbReference type="CDD" id="cd04724">
    <property type="entry name" value="Tryptophan_synthase_alpha"/>
    <property type="match status" value="1"/>
</dbReference>
<dbReference type="AlphaFoldDB" id="A0A382M7A5"/>
<dbReference type="InterPro" id="IPR002028">
    <property type="entry name" value="Trp_synthase_suA"/>
</dbReference>
<evidence type="ECO:0000256" key="1">
    <source>
        <dbReference type="ARBA" id="ARBA00004733"/>
    </source>
</evidence>
<dbReference type="SUPFAM" id="SSF51366">
    <property type="entry name" value="Ribulose-phoshate binding barrel"/>
    <property type="match status" value="1"/>
</dbReference>
<comment type="pathway">
    <text evidence="1">Amino-acid biosynthesis; L-tryptophan biosynthesis; L-tryptophan from chorismate: step 5/5.</text>
</comment>
<evidence type="ECO:0000256" key="8">
    <source>
        <dbReference type="ARBA" id="ARBA00049047"/>
    </source>
</evidence>